<dbReference type="GO" id="GO:0032993">
    <property type="term" value="C:protein-DNA complex"/>
    <property type="evidence" value="ECO:0007669"/>
    <property type="project" value="TreeGrafter"/>
</dbReference>
<dbReference type="GO" id="GO:0008725">
    <property type="term" value="F:DNA-3-methyladenine glycosylase activity"/>
    <property type="evidence" value="ECO:0007669"/>
    <property type="project" value="TreeGrafter"/>
</dbReference>
<keyword evidence="4" id="KW-0227">DNA damage</keyword>
<evidence type="ECO:0000259" key="6">
    <source>
        <dbReference type="SMART" id="SM00478"/>
    </source>
</evidence>
<dbReference type="PANTHER" id="PTHR43003:SF5">
    <property type="entry name" value="DNA-3-METHYLADENINE GLYCOSYLASE"/>
    <property type="match status" value="1"/>
</dbReference>
<dbReference type="InterPro" id="IPR011257">
    <property type="entry name" value="DNA_glycosylase"/>
</dbReference>
<comment type="catalytic activity">
    <reaction evidence="1">
        <text>Hydrolysis of alkylated DNA, releasing 3-methyladenine, 3-methylguanine, 7-methylguanine and 7-methyladenine.</text>
        <dbReference type="EC" id="3.2.2.21"/>
    </reaction>
</comment>
<evidence type="ECO:0000313" key="7">
    <source>
        <dbReference type="EMBL" id="GGG70740.1"/>
    </source>
</evidence>
<dbReference type="EMBL" id="BMFR01000003">
    <property type="protein sequence ID" value="GGG70740.1"/>
    <property type="molecule type" value="Genomic_DNA"/>
</dbReference>
<accession>A0A917H950</accession>
<comment type="caution">
    <text evidence="7">The sequence shown here is derived from an EMBL/GenBank/DDBJ whole genome shotgun (WGS) entry which is preliminary data.</text>
</comment>
<dbReference type="GO" id="GO:0006307">
    <property type="term" value="P:DNA alkylation repair"/>
    <property type="evidence" value="ECO:0007669"/>
    <property type="project" value="TreeGrafter"/>
</dbReference>
<dbReference type="RefSeq" id="WP_188454611.1">
    <property type="nucleotide sequence ID" value="NZ_BMFR01000003.1"/>
</dbReference>
<organism evidence="7 8">
    <name type="scientific">Virgibacillus oceani</name>
    <dbReference type="NCBI Taxonomy" id="1479511"/>
    <lineage>
        <taxon>Bacteria</taxon>
        <taxon>Bacillati</taxon>
        <taxon>Bacillota</taxon>
        <taxon>Bacilli</taxon>
        <taxon>Bacillales</taxon>
        <taxon>Bacillaceae</taxon>
        <taxon>Virgibacillus</taxon>
    </lineage>
</organism>
<evidence type="ECO:0000256" key="1">
    <source>
        <dbReference type="ARBA" id="ARBA00000086"/>
    </source>
</evidence>
<evidence type="ECO:0000256" key="3">
    <source>
        <dbReference type="ARBA" id="ARBA00012000"/>
    </source>
</evidence>
<evidence type="ECO:0000313" key="8">
    <source>
        <dbReference type="Proteomes" id="UP000622860"/>
    </source>
</evidence>
<dbReference type="CDD" id="cd00056">
    <property type="entry name" value="ENDO3c"/>
    <property type="match status" value="1"/>
</dbReference>
<gene>
    <name evidence="7" type="ORF">GCM10011398_13610</name>
</gene>
<sequence>MEKLIIKKDDKAVRELCKADPAMKKLTAIVGDIEVLLRPNYFISLVRSIIGQLISVQAADAIYRRLEILLNYDISPETIEKVSDEQLRAIGLSSRKVSYIRDFSQKVLQSEINLQSLNQLDNKQIINQLTSIKGIGKWTVEMFLIFSLGRMDVLASVDIGIQRGARWLYQVDKSERRSILEEKSKLWNPHFTIASFYLWEVVQLNFVSLYKSLEDLAADQNK</sequence>
<dbReference type="Gene3D" id="1.10.340.30">
    <property type="entry name" value="Hypothetical protein, domain 2"/>
    <property type="match status" value="1"/>
</dbReference>
<dbReference type="Proteomes" id="UP000622860">
    <property type="component" value="Unassembled WGS sequence"/>
</dbReference>
<dbReference type="GO" id="GO:0006285">
    <property type="term" value="P:base-excision repair, AP site formation"/>
    <property type="evidence" value="ECO:0007669"/>
    <property type="project" value="TreeGrafter"/>
</dbReference>
<feature type="domain" description="HhH-GPD" evidence="6">
    <location>
        <begin position="50"/>
        <end position="204"/>
    </location>
</feature>
<dbReference type="SUPFAM" id="SSF48150">
    <property type="entry name" value="DNA-glycosylase"/>
    <property type="match status" value="1"/>
</dbReference>
<reference evidence="7" key="2">
    <citation type="submission" date="2020-09" db="EMBL/GenBank/DDBJ databases">
        <authorList>
            <person name="Sun Q."/>
            <person name="Zhou Y."/>
        </authorList>
    </citation>
    <scope>NUCLEOTIDE SEQUENCE</scope>
    <source>
        <strain evidence="7">CGMCC 1.12754</strain>
    </source>
</reference>
<dbReference type="PANTHER" id="PTHR43003">
    <property type="entry name" value="DNA-3-METHYLADENINE GLYCOSYLASE"/>
    <property type="match status" value="1"/>
</dbReference>
<dbReference type="AlphaFoldDB" id="A0A917H950"/>
<evidence type="ECO:0000256" key="5">
    <source>
        <dbReference type="ARBA" id="ARBA00023204"/>
    </source>
</evidence>
<dbReference type="GO" id="GO:0032131">
    <property type="term" value="F:alkylated DNA binding"/>
    <property type="evidence" value="ECO:0007669"/>
    <property type="project" value="TreeGrafter"/>
</dbReference>
<dbReference type="EC" id="3.2.2.21" evidence="3"/>
<dbReference type="SMART" id="SM00478">
    <property type="entry name" value="ENDO3c"/>
    <property type="match status" value="1"/>
</dbReference>
<evidence type="ECO:0000256" key="2">
    <source>
        <dbReference type="ARBA" id="ARBA00010817"/>
    </source>
</evidence>
<evidence type="ECO:0000256" key="4">
    <source>
        <dbReference type="ARBA" id="ARBA00022763"/>
    </source>
</evidence>
<dbReference type="InterPro" id="IPR051912">
    <property type="entry name" value="Alkylbase_DNA_Glycosylase/TA"/>
</dbReference>
<protein>
    <recommendedName>
        <fullName evidence="3">DNA-3-methyladenine glycosylase II</fullName>
        <ecNumber evidence="3">3.2.2.21</ecNumber>
    </recommendedName>
</protein>
<keyword evidence="5" id="KW-0234">DNA repair</keyword>
<name>A0A917H950_9BACI</name>
<keyword evidence="8" id="KW-1185">Reference proteome</keyword>
<dbReference type="GO" id="GO:0043916">
    <property type="term" value="F:DNA-7-methylguanine glycosylase activity"/>
    <property type="evidence" value="ECO:0007669"/>
    <property type="project" value="TreeGrafter"/>
</dbReference>
<dbReference type="Gene3D" id="1.10.1670.40">
    <property type="match status" value="1"/>
</dbReference>
<proteinExistence type="inferred from homology"/>
<reference evidence="7" key="1">
    <citation type="journal article" date="2014" name="Int. J. Syst. Evol. Microbiol.">
        <title>Complete genome sequence of Corynebacterium casei LMG S-19264T (=DSM 44701T), isolated from a smear-ripened cheese.</title>
        <authorList>
            <consortium name="US DOE Joint Genome Institute (JGI-PGF)"/>
            <person name="Walter F."/>
            <person name="Albersmeier A."/>
            <person name="Kalinowski J."/>
            <person name="Ruckert C."/>
        </authorList>
    </citation>
    <scope>NUCLEOTIDE SEQUENCE</scope>
    <source>
        <strain evidence="7">CGMCC 1.12754</strain>
    </source>
</reference>
<comment type="similarity">
    <text evidence="2">Belongs to the alkylbase DNA glycosidase AlkA family.</text>
</comment>
<dbReference type="FunFam" id="1.10.340.30:FF:000004">
    <property type="entry name" value="DNA-3-methyladenine glycosylase II"/>
    <property type="match status" value="1"/>
</dbReference>
<dbReference type="InterPro" id="IPR003265">
    <property type="entry name" value="HhH-GPD_domain"/>
</dbReference>
<dbReference type="GO" id="GO:0005737">
    <property type="term" value="C:cytoplasm"/>
    <property type="evidence" value="ECO:0007669"/>
    <property type="project" value="TreeGrafter"/>
</dbReference>
<dbReference type="Pfam" id="PF00730">
    <property type="entry name" value="HhH-GPD"/>
    <property type="match status" value="1"/>
</dbReference>